<comment type="function">
    <text evidence="1">This subunit might be involved in maturation of a crRNA intermediate to its mature form.</text>
</comment>
<protein>
    <recommendedName>
        <fullName evidence="3">CRISPR system Cms protein Csm5</fullName>
    </recommendedName>
    <alternativeName>
        <fullName evidence="6">CRISPR type III A-associated protein Csm5</fullName>
    </alternativeName>
</protein>
<evidence type="ECO:0000259" key="7">
    <source>
        <dbReference type="Pfam" id="PF03787"/>
    </source>
</evidence>
<evidence type="ECO:0000313" key="8">
    <source>
        <dbReference type="EMBL" id="VFU18966.1"/>
    </source>
</evidence>
<dbReference type="GO" id="GO:0051607">
    <property type="term" value="P:defense response to virus"/>
    <property type="evidence" value="ECO:0007669"/>
    <property type="project" value="UniProtKB-KW"/>
</dbReference>
<dbReference type="PANTHER" id="PTHR38007">
    <property type="entry name" value="CRISPR SYSTEM CMS PROTEIN CSM5"/>
    <property type="match status" value="1"/>
</dbReference>
<proteinExistence type="inferred from homology"/>
<keyword evidence="5" id="KW-0051">Antiviral defense</keyword>
<evidence type="ECO:0000256" key="6">
    <source>
        <dbReference type="ARBA" id="ARBA00031720"/>
    </source>
</evidence>
<accession>A0A485M7H4</accession>
<reference evidence="8" key="1">
    <citation type="submission" date="2019-03" db="EMBL/GenBank/DDBJ databases">
        <authorList>
            <person name="Hao L."/>
        </authorList>
    </citation>
    <scope>NUCLEOTIDE SEQUENCE</scope>
</reference>
<evidence type="ECO:0000256" key="3">
    <source>
        <dbReference type="ARBA" id="ARBA00016113"/>
    </source>
</evidence>
<name>A0A485M7H4_9ZZZZ</name>
<feature type="domain" description="CRISPR type III-associated protein" evidence="7">
    <location>
        <begin position="18"/>
        <end position="222"/>
    </location>
</feature>
<evidence type="ECO:0000256" key="5">
    <source>
        <dbReference type="ARBA" id="ARBA00023118"/>
    </source>
</evidence>
<evidence type="ECO:0000256" key="1">
    <source>
        <dbReference type="ARBA" id="ARBA00003088"/>
    </source>
</evidence>
<evidence type="ECO:0000256" key="2">
    <source>
        <dbReference type="ARBA" id="ARBA00006680"/>
    </source>
</evidence>
<dbReference type="PANTHER" id="PTHR38007:SF1">
    <property type="entry name" value="CRISPR SYSTEM CMS PROTEIN CSM5"/>
    <property type="match status" value="1"/>
</dbReference>
<dbReference type="EMBL" id="CAADRM010000162">
    <property type="protein sequence ID" value="VFU18966.1"/>
    <property type="molecule type" value="Genomic_DNA"/>
</dbReference>
<evidence type="ECO:0000256" key="4">
    <source>
        <dbReference type="ARBA" id="ARBA00022884"/>
    </source>
</evidence>
<dbReference type="NCBIfam" id="TIGR01899">
    <property type="entry name" value="cas_TM1807_csm5"/>
    <property type="match status" value="1"/>
</dbReference>
<gene>
    <name evidence="8" type="ORF">SCFA_930008</name>
</gene>
<comment type="similarity">
    <text evidence="2">Belongs to the CRISPR-associated Csm5 family.</text>
</comment>
<keyword evidence="4" id="KW-0694">RNA-binding</keyword>
<sequence length="488" mass="56553">MNEILGKKDLKYKIPLILEVASPIHIGSREGSLRTTDFILHKGKTYVIDEDKFCEFLQDHNLIDDFVDSVSSGFRSIAEYLKGKDVRDLDKNIRDIALRSIRGGEDRMRDFRPFVRDAHGQVFIPGTSIKGTLRTSLLHGILSGDPRLRGEKGSWVENNLRQLSSGERGKEKKQFSYKILQRDILQNFRIPGTDQKDGPNRDILRCLTVRDAYPIGQIESRLIKLQFLSKNASGEVYWSKQERPDRPLEVWVEAVVAGRFMTELIMDMQLFNHFKTEDRCIKDLNDLLRHVRHMNKSIFDHEKKYFSAYTKPKSPDARDAAQSLYTWYEKQQGSLLRIGFGSGMLSTTVDEVFSPGIRTEIRNIFGHNRGSDPAPKTRRVWQKEHNQWVPMGWMRFSQREDHTTNAVQRKEPVPVVEEIWENATLEWRAQDATVVARVENRRAFGKGKELVPESMHDRLINRRKNVKAKITVVQKGNSFVIVKIEPFM</sequence>
<dbReference type="AlphaFoldDB" id="A0A485M7H4"/>
<dbReference type="InterPro" id="IPR005537">
    <property type="entry name" value="RAMP_III_fam"/>
</dbReference>
<organism evidence="8">
    <name type="scientific">anaerobic digester metagenome</name>
    <dbReference type="NCBI Taxonomy" id="1263854"/>
    <lineage>
        <taxon>unclassified sequences</taxon>
        <taxon>metagenomes</taxon>
        <taxon>ecological metagenomes</taxon>
    </lineage>
</organism>
<dbReference type="InterPro" id="IPR010173">
    <property type="entry name" value="CRISPR-assoc_Csm5"/>
</dbReference>
<dbReference type="Pfam" id="PF03787">
    <property type="entry name" value="RAMPs"/>
    <property type="match status" value="1"/>
</dbReference>
<dbReference type="GO" id="GO:0003723">
    <property type="term" value="F:RNA binding"/>
    <property type="evidence" value="ECO:0007669"/>
    <property type="project" value="UniProtKB-KW"/>
</dbReference>